<feature type="compositionally biased region" description="Low complexity" evidence="1">
    <location>
        <begin position="1084"/>
        <end position="1094"/>
    </location>
</feature>
<keyword evidence="2" id="KW-1133">Transmembrane helix</keyword>
<comment type="caution">
    <text evidence="3">The sequence shown here is derived from an EMBL/GenBank/DDBJ whole genome shotgun (WGS) entry which is preliminary data.</text>
</comment>
<dbReference type="PANTHER" id="PTHR24216:SF65">
    <property type="entry name" value="PAXILLIN-LIKE PROTEIN 1"/>
    <property type="match status" value="1"/>
</dbReference>
<feature type="region of interest" description="Disordered" evidence="1">
    <location>
        <begin position="1051"/>
        <end position="1094"/>
    </location>
</feature>
<feature type="region of interest" description="Disordered" evidence="1">
    <location>
        <begin position="1218"/>
        <end position="1246"/>
    </location>
</feature>
<feature type="compositionally biased region" description="Pro residues" evidence="1">
    <location>
        <begin position="367"/>
        <end position="382"/>
    </location>
</feature>
<feature type="compositionally biased region" description="Low complexity" evidence="1">
    <location>
        <begin position="620"/>
        <end position="633"/>
    </location>
</feature>
<name>A0A835WQ65_9CHLO</name>
<feature type="compositionally biased region" description="Pro residues" evidence="1">
    <location>
        <begin position="634"/>
        <end position="646"/>
    </location>
</feature>
<organism evidence="3 4">
    <name type="scientific">Chlamydomonas schloesseri</name>
    <dbReference type="NCBI Taxonomy" id="2026947"/>
    <lineage>
        <taxon>Eukaryota</taxon>
        <taxon>Viridiplantae</taxon>
        <taxon>Chlorophyta</taxon>
        <taxon>core chlorophytes</taxon>
        <taxon>Chlorophyceae</taxon>
        <taxon>CS clade</taxon>
        <taxon>Chlamydomonadales</taxon>
        <taxon>Chlamydomonadaceae</taxon>
        <taxon>Chlamydomonas</taxon>
    </lineage>
</organism>
<evidence type="ECO:0000256" key="1">
    <source>
        <dbReference type="SAM" id="MobiDB-lite"/>
    </source>
</evidence>
<feature type="compositionally biased region" description="Pro residues" evidence="1">
    <location>
        <begin position="556"/>
        <end position="572"/>
    </location>
</feature>
<accession>A0A835WQ65</accession>
<feature type="region of interest" description="Disordered" evidence="1">
    <location>
        <begin position="1"/>
        <end position="98"/>
    </location>
</feature>
<feature type="compositionally biased region" description="Gly residues" evidence="1">
    <location>
        <begin position="1233"/>
        <end position="1244"/>
    </location>
</feature>
<feature type="compositionally biased region" description="Pro residues" evidence="1">
    <location>
        <begin position="608"/>
        <end position="619"/>
    </location>
</feature>
<evidence type="ECO:0000313" key="3">
    <source>
        <dbReference type="EMBL" id="KAG2451857.1"/>
    </source>
</evidence>
<feature type="compositionally biased region" description="Low complexity" evidence="1">
    <location>
        <begin position="1223"/>
        <end position="1232"/>
    </location>
</feature>
<feature type="compositionally biased region" description="Low complexity" evidence="1">
    <location>
        <begin position="822"/>
        <end position="834"/>
    </location>
</feature>
<dbReference type="OrthoDB" id="551139at2759"/>
<protein>
    <recommendedName>
        <fullName evidence="5">Pherophorin domain-containing protein</fullName>
    </recommendedName>
</protein>
<keyword evidence="2" id="KW-0472">Membrane</keyword>
<feature type="region of interest" description="Disordered" evidence="1">
    <location>
        <begin position="349"/>
        <end position="382"/>
    </location>
</feature>
<evidence type="ECO:0000256" key="2">
    <source>
        <dbReference type="SAM" id="Phobius"/>
    </source>
</evidence>
<feature type="compositionally biased region" description="Pro residues" evidence="1">
    <location>
        <begin position="165"/>
        <end position="181"/>
    </location>
</feature>
<feature type="compositionally biased region" description="Pro residues" evidence="1">
    <location>
        <begin position="582"/>
        <end position="593"/>
    </location>
</feature>
<feature type="region of interest" description="Disordered" evidence="1">
    <location>
        <begin position="554"/>
        <end position="683"/>
    </location>
</feature>
<feature type="transmembrane region" description="Helical" evidence="2">
    <location>
        <begin position="1100"/>
        <end position="1122"/>
    </location>
</feature>
<feature type="region of interest" description="Disordered" evidence="1">
    <location>
        <begin position="814"/>
        <end position="834"/>
    </location>
</feature>
<evidence type="ECO:0008006" key="5">
    <source>
        <dbReference type="Google" id="ProtNLM"/>
    </source>
</evidence>
<feature type="compositionally biased region" description="Low complexity" evidence="1">
    <location>
        <begin position="1266"/>
        <end position="1333"/>
    </location>
</feature>
<feature type="compositionally biased region" description="Pro residues" evidence="1">
    <location>
        <begin position="654"/>
        <end position="683"/>
    </location>
</feature>
<proteinExistence type="predicted"/>
<sequence>MPPSPGPPSPEPPSPAPPSPAPPSPAPPSPEPPSPAPPSPAPPSPAPPSPAPPSPAPPSPAPPSPAPPSPSPPYPPSPAPPYPPSPSPPYPASPAPPVPPPPPYYGLPPYPLPPPYYSAASPPPPYYSSAQPPPPYYAGASPPPPPYYMGASPPPPYYTSSPPAYARPPPRPAITLPPPSPAAGAPPVEVCATQVVIPPEELAPGREPFTLTETQCADLIAALADDLNFVSEDVNAARLTDWGAGRTACFASAADAAAASPAAAGPGVRLCAVFSSAADALLLQPQLDDSYLDQLLGRNAVLTGDGSGGPCSAPLSGYTPLITIAATQPLPEGVAEADVPFREKAGAACAPLESPPPEAPAYGGATSPPPAPPPHVPLPPAPTLPSGAVKVCAAASAVPPEQLAPGQRAFALNDTSCLELIGAEADLLRQASLDAQLQLLQDWASSPYLSTCYRAADAGRDPADRGVGVRVCAVFMTPADTKALQAVVQASPVLDDLLQQLASQAGPTDGGCAPALAGYTLAVSLAAPTPLPDGVAEADVLTPLSKQNACALLQPPAGPEQQLPPSPSPQQQPPETSFPTVLAPPPASQQPPEPSREVFFPPGAFNRSPPPPSPSPPADPGASSPSPSTSASPSPSPAAGTPPSPAPSSEGVSPAPPSPAPGLASPSPPLPAPPSPSPAPAPPPPAAVLPVPVPSTNVPWSQTGYGMSMYDTSENATHYVTSYLCVVPSSSPEMRGWSVVVDPSLLGSDLQVSGVTGTRTDADGAVSAVQVIPSTAGSVATVTVVDNVTSTSVIYTLYWPKTFTIASRHLQQHQQQPHRRLAQSSASAPASGSGTTRYNNLTILAWTSDVISSVTLAPALTGPNSLALALGAAGCASAGTTSPLPLPVVGSDGCLVGTMTRTYIGTAGRTMVSLRVAPNGALNDTAAANCSGWFASLSQPTFVRLPLTNATAAAAADLFANRTAAVAVGSVLPVGVYVKDGALVLPRAAVGNAAASSYFKMDVRLALPSALALSDICEQAMLSGQWPNTCVLQVVGRSLCTQGVAVESANGEAGPVGQAPGVAQAPSPPPTQGNLQGDSGGGTSTDRGTSSDSGLSNSEIAIIVSLVVGCVLLSLIVVALFVRYRRRKWAPAKGVFTSGTGTGTGGGIAAGGSSGVAVDINAVATSGAVPAGAGMRSMPGAAAAGGAAAGVGMALAPRADSSVSNDGTFFTAMESGLAQGEPGSLSGPLGAAGPSGSGAAGGATGADTSASRLAAVRAALASSGVGSAAGHAGAGPSRFSGGQAPAQPYGGPGPSTSYGAGASTSAGAGTSADGAGPSTSTGGAASGPEPEGAVNWTMAPPSKAP</sequence>
<keyword evidence="4" id="KW-1185">Reference proteome</keyword>
<gene>
    <name evidence="3" type="ORF">HYH02_003633</name>
</gene>
<dbReference type="EMBL" id="JAEHOD010000007">
    <property type="protein sequence ID" value="KAG2451857.1"/>
    <property type="molecule type" value="Genomic_DNA"/>
</dbReference>
<feature type="region of interest" description="Disordered" evidence="1">
    <location>
        <begin position="160"/>
        <end position="185"/>
    </location>
</feature>
<feature type="region of interest" description="Disordered" evidence="1">
    <location>
        <begin position="1266"/>
        <end position="1345"/>
    </location>
</feature>
<dbReference type="PANTHER" id="PTHR24216">
    <property type="entry name" value="PAXILLIN-RELATED"/>
    <property type="match status" value="1"/>
</dbReference>
<reference evidence="3" key="1">
    <citation type="journal article" date="2020" name="bioRxiv">
        <title>Comparative genomics of Chlamydomonas.</title>
        <authorList>
            <person name="Craig R.J."/>
            <person name="Hasan A.R."/>
            <person name="Ness R.W."/>
            <person name="Keightley P.D."/>
        </authorList>
    </citation>
    <scope>NUCLEOTIDE SEQUENCE</scope>
    <source>
        <strain evidence="3">CCAP 11/173</strain>
    </source>
</reference>
<evidence type="ECO:0000313" key="4">
    <source>
        <dbReference type="Proteomes" id="UP000613740"/>
    </source>
</evidence>
<keyword evidence="2" id="KW-0812">Transmembrane</keyword>
<dbReference type="Proteomes" id="UP000613740">
    <property type="component" value="Unassembled WGS sequence"/>
</dbReference>